<reference evidence="1 2" key="1">
    <citation type="submission" date="2021-06" db="EMBL/GenBank/DDBJ databases">
        <title>Caerostris darwini draft genome.</title>
        <authorList>
            <person name="Kono N."/>
            <person name="Arakawa K."/>
        </authorList>
    </citation>
    <scope>NUCLEOTIDE SEQUENCE [LARGE SCALE GENOMIC DNA]</scope>
</reference>
<evidence type="ECO:0000313" key="2">
    <source>
        <dbReference type="Proteomes" id="UP001054837"/>
    </source>
</evidence>
<organism evidence="1 2">
    <name type="scientific">Caerostris darwini</name>
    <dbReference type="NCBI Taxonomy" id="1538125"/>
    <lineage>
        <taxon>Eukaryota</taxon>
        <taxon>Metazoa</taxon>
        <taxon>Ecdysozoa</taxon>
        <taxon>Arthropoda</taxon>
        <taxon>Chelicerata</taxon>
        <taxon>Arachnida</taxon>
        <taxon>Araneae</taxon>
        <taxon>Araneomorphae</taxon>
        <taxon>Entelegynae</taxon>
        <taxon>Araneoidea</taxon>
        <taxon>Araneidae</taxon>
        <taxon>Caerostris</taxon>
    </lineage>
</organism>
<evidence type="ECO:0000313" key="1">
    <source>
        <dbReference type="EMBL" id="GIY24222.1"/>
    </source>
</evidence>
<dbReference type="AlphaFoldDB" id="A0AAV4RVR1"/>
<comment type="caution">
    <text evidence="1">The sequence shown here is derived from an EMBL/GenBank/DDBJ whole genome shotgun (WGS) entry which is preliminary data.</text>
</comment>
<name>A0AAV4RVR1_9ARAC</name>
<accession>A0AAV4RVR1</accession>
<sequence length="86" mass="9807">MIGKHLTDWERRDLSKRGKRKIFFVGVARRKFYLVAQLSDAQIDSSHRGLFSLPRYLLSRKTAKRTSVVSGSSSSRTSICTTTARM</sequence>
<protein>
    <submittedName>
        <fullName evidence="1">Uncharacterized protein</fullName>
    </submittedName>
</protein>
<dbReference type="Proteomes" id="UP001054837">
    <property type="component" value="Unassembled WGS sequence"/>
</dbReference>
<gene>
    <name evidence="1" type="ORF">CDAR_250681</name>
</gene>
<dbReference type="EMBL" id="BPLQ01006646">
    <property type="protein sequence ID" value="GIY24222.1"/>
    <property type="molecule type" value="Genomic_DNA"/>
</dbReference>
<keyword evidence="2" id="KW-1185">Reference proteome</keyword>
<proteinExistence type="predicted"/>